<sequence length="123" mass="12858">MRRSAKVTAPLLASVALSMATGCRKPEMQRCVDENNRVVDDTLCANLPAANNQQYQNLGGPGYIPYHPLYHFYYGGWGGYGLGTVVGGGSYAPSGGRSYVTRFGATTRGGFGGSMSSGHGGGE</sequence>
<keyword evidence="1" id="KW-0732">Signal</keyword>
<evidence type="ECO:0000313" key="3">
    <source>
        <dbReference type="Proteomes" id="UP000292958"/>
    </source>
</evidence>
<dbReference type="PROSITE" id="PS51257">
    <property type="entry name" value="PROKAR_LIPOPROTEIN"/>
    <property type="match status" value="1"/>
</dbReference>
<evidence type="ECO:0008006" key="4">
    <source>
        <dbReference type="Google" id="ProtNLM"/>
    </source>
</evidence>
<feature type="chain" id="PRO_5020790643" description="Lipoprotein" evidence="1">
    <location>
        <begin position="21"/>
        <end position="123"/>
    </location>
</feature>
<dbReference type="OrthoDB" id="123458at2"/>
<dbReference type="AlphaFoldDB" id="A0A4Q7YV01"/>
<protein>
    <recommendedName>
        <fullName evidence="4">Lipoprotein</fullName>
    </recommendedName>
</protein>
<reference evidence="2 3" key="1">
    <citation type="submission" date="2019-02" db="EMBL/GenBank/DDBJ databases">
        <title>Genomic Encyclopedia of Archaeal and Bacterial Type Strains, Phase II (KMG-II): from individual species to whole genera.</title>
        <authorList>
            <person name="Goeker M."/>
        </authorList>
    </citation>
    <scope>NUCLEOTIDE SEQUENCE [LARGE SCALE GENOMIC DNA]</scope>
    <source>
        <strain evidence="2 3">DSM 18101</strain>
    </source>
</reference>
<proteinExistence type="predicted"/>
<feature type="signal peptide" evidence="1">
    <location>
        <begin position="1"/>
        <end position="20"/>
    </location>
</feature>
<evidence type="ECO:0000313" key="2">
    <source>
        <dbReference type="EMBL" id="RZU41458.1"/>
    </source>
</evidence>
<organism evidence="2 3">
    <name type="scientific">Edaphobacter modestus</name>
    <dbReference type="NCBI Taxonomy" id="388466"/>
    <lineage>
        <taxon>Bacteria</taxon>
        <taxon>Pseudomonadati</taxon>
        <taxon>Acidobacteriota</taxon>
        <taxon>Terriglobia</taxon>
        <taxon>Terriglobales</taxon>
        <taxon>Acidobacteriaceae</taxon>
        <taxon>Edaphobacter</taxon>
    </lineage>
</organism>
<accession>A0A4Q7YV01</accession>
<gene>
    <name evidence="2" type="ORF">BDD14_2981</name>
</gene>
<keyword evidence="3" id="KW-1185">Reference proteome</keyword>
<name>A0A4Q7YV01_9BACT</name>
<dbReference type="EMBL" id="SHKW01000001">
    <property type="protein sequence ID" value="RZU41458.1"/>
    <property type="molecule type" value="Genomic_DNA"/>
</dbReference>
<comment type="caution">
    <text evidence="2">The sequence shown here is derived from an EMBL/GenBank/DDBJ whole genome shotgun (WGS) entry which is preliminary data.</text>
</comment>
<evidence type="ECO:0000256" key="1">
    <source>
        <dbReference type="SAM" id="SignalP"/>
    </source>
</evidence>
<dbReference type="Proteomes" id="UP000292958">
    <property type="component" value="Unassembled WGS sequence"/>
</dbReference>
<dbReference type="RefSeq" id="WP_130419379.1">
    <property type="nucleotide sequence ID" value="NZ_SHKW01000001.1"/>
</dbReference>